<dbReference type="AlphaFoldDB" id="A0A3D6BQ17"/>
<dbReference type="Proteomes" id="UP000263268">
    <property type="component" value="Unassembled WGS sequence"/>
</dbReference>
<evidence type="ECO:0000256" key="1">
    <source>
        <dbReference type="SAM" id="Phobius"/>
    </source>
</evidence>
<protein>
    <recommendedName>
        <fullName evidence="4">Chromosome partitioning protein ParA</fullName>
    </recommendedName>
</protein>
<evidence type="ECO:0000313" key="2">
    <source>
        <dbReference type="EMBL" id="HCY80964.1"/>
    </source>
</evidence>
<proteinExistence type="predicted"/>
<feature type="transmembrane region" description="Helical" evidence="1">
    <location>
        <begin position="12"/>
        <end position="32"/>
    </location>
</feature>
<keyword evidence="1" id="KW-1133">Transmembrane helix</keyword>
<gene>
    <name evidence="2" type="ORF">DHV22_04835</name>
</gene>
<evidence type="ECO:0000313" key="3">
    <source>
        <dbReference type="Proteomes" id="UP000263268"/>
    </source>
</evidence>
<reference evidence="2 3" key="1">
    <citation type="journal article" date="2018" name="Nat. Biotechnol.">
        <title>A standardized bacterial taxonomy based on genome phylogeny substantially revises the tree of life.</title>
        <authorList>
            <person name="Parks D.H."/>
            <person name="Chuvochina M."/>
            <person name="Waite D.W."/>
            <person name="Rinke C."/>
            <person name="Skarshewski A."/>
            <person name="Chaumeil P.A."/>
            <person name="Hugenholtz P."/>
        </authorList>
    </citation>
    <scope>NUCLEOTIDE SEQUENCE [LARGE SCALE GENOMIC DNA]</scope>
    <source>
        <strain evidence="2">UBA10227</strain>
    </source>
</reference>
<keyword evidence="1" id="KW-0472">Membrane</keyword>
<evidence type="ECO:0008006" key="4">
    <source>
        <dbReference type="Google" id="ProtNLM"/>
    </source>
</evidence>
<organism evidence="2 3">
    <name type="scientific">Xanthomarina gelatinilytica</name>
    <dbReference type="NCBI Taxonomy" id="1137281"/>
    <lineage>
        <taxon>Bacteria</taxon>
        <taxon>Pseudomonadati</taxon>
        <taxon>Bacteroidota</taxon>
        <taxon>Flavobacteriia</taxon>
        <taxon>Flavobacteriales</taxon>
        <taxon>Flavobacteriaceae</taxon>
        <taxon>Xanthomarina</taxon>
    </lineage>
</organism>
<keyword evidence="1" id="KW-0812">Transmembrane</keyword>
<dbReference type="EMBL" id="DPRK01000084">
    <property type="protein sequence ID" value="HCY80964.1"/>
    <property type="molecule type" value="Genomic_DNA"/>
</dbReference>
<name>A0A3D6BQ17_9FLAO</name>
<comment type="caution">
    <text evidence="2">The sequence shown here is derived from an EMBL/GenBank/DDBJ whole genome shotgun (WGS) entry which is preliminary data.</text>
</comment>
<accession>A0A3D6BQ17</accession>
<sequence length="294" mass="33224">MIVNPQLFNYRLIIGTLVIAIVVLGSYGFSTYKTLKNHQEFMEQQTLLVQNELHEMIKSYDAVKADNNTMQLELNKAKTNLSSVLDSLLTENADASVISKYKNQLAALKKEKAYLFAKADMAQKQNQSLEVELYSISQNYLNQQQYLKELEAENTLLSKTIKKIVSVSAVNVNAVALNTVNPKTDMKTNQINDLDHIEVCLTLLSNEFTPKGNKNIFVQIIGPDNKLVVERGHVKFKNNALDYSGMTVVNNNYDNMDVCTKINVESKNLLKEGTYNVLIYNDDLQIGKTELELN</sequence>